<evidence type="ECO:0000256" key="1">
    <source>
        <dbReference type="ARBA" id="ARBA00022729"/>
    </source>
</evidence>
<evidence type="ECO:0000313" key="6">
    <source>
        <dbReference type="Proteomes" id="UP000030403"/>
    </source>
</evidence>
<dbReference type="Pfam" id="PF01464">
    <property type="entry name" value="SLT"/>
    <property type="match status" value="1"/>
</dbReference>
<evidence type="ECO:0000256" key="2">
    <source>
        <dbReference type="SAM" id="SignalP"/>
    </source>
</evidence>
<dbReference type="AlphaFoldDB" id="A0A0A5I381"/>
<dbReference type="InterPro" id="IPR023346">
    <property type="entry name" value="Lysozyme-like_dom_sf"/>
</dbReference>
<reference evidence="5 6" key="1">
    <citation type="submission" date="2013-08" db="EMBL/GenBank/DDBJ databases">
        <authorList>
            <person name="Huang J."/>
            <person name="Wang G."/>
        </authorList>
    </citation>
    <scope>NUCLEOTIDE SEQUENCE [LARGE SCALE GENOMIC DNA]</scope>
    <source>
        <strain evidence="5 6">BH030004</strain>
    </source>
</reference>
<proteinExistence type="predicted"/>
<evidence type="ECO:0000259" key="4">
    <source>
        <dbReference type="Pfam" id="PF13205"/>
    </source>
</evidence>
<feature type="chain" id="PRO_5002022523" description="Transglycosylase SLT domain-containing protein" evidence="2">
    <location>
        <begin position="25"/>
        <end position="544"/>
    </location>
</feature>
<feature type="domain" description="SbsA Ig-like" evidence="4">
    <location>
        <begin position="314"/>
        <end position="401"/>
    </location>
</feature>
<dbReference type="Pfam" id="PF13205">
    <property type="entry name" value="Big_5"/>
    <property type="match status" value="1"/>
</dbReference>
<dbReference type="RefSeq" id="WP_027448665.1">
    <property type="nucleotide sequence ID" value="NZ_AVPF01000008.1"/>
</dbReference>
<dbReference type="InterPro" id="IPR032812">
    <property type="entry name" value="SbsA_Ig"/>
</dbReference>
<dbReference type="EMBL" id="AVPF01000008">
    <property type="protein sequence ID" value="KGX90297.1"/>
    <property type="molecule type" value="Genomic_DNA"/>
</dbReference>
<dbReference type="InterPro" id="IPR008258">
    <property type="entry name" value="Transglycosylase_SLT_dom_1"/>
</dbReference>
<sequence>MKWTMSLIFTLMIMTLGFAGNVHAAEGDYEELSWEKKHKVLTNIAMEYNIPPEILKAIATAESDMMQFEDGEIRVSDDGGIGMMQITNSDFDFDEEKLKTDTAYNIEAGAKILDAKWNLMDSGNLPEINGADNRHIIEQWYFPIMAYNGFSNRNNPNNENVEITYQRKVFNIIENKSFVDVAETPVTFDLDTNDNGELQFDNSPYDWDEADAYTTQMYKKGDKVFVMNNVDLNVNDLDYGNLRSQLDFSSDVTMRVPYYTELEITGGPYFENSTFDNQFITYKVEGSNISGYMSSSNLHPMDSLQGEINWEESKNDVAIDKTWNIKMNTQIDPASVNERNVYMVREDGVGIRADVSVTDDGNHILVEPQYDYMPGQKYTLHIKDIISDQGKKMNTTTAMNFVVEKAYTDQLEEDNVTFEASLNQKTFYEDDRIRATATIENNGDEAYIHQGSSTCDDKIFFFIQQDGERTQFVGTGDVAPRNCTADMVNIELEAGEKRTAYATFDLETEELGTLNPELEAAKSGEYTLIARYGDKLIEMPFVIQ</sequence>
<keyword evidence="6" id="KW-1185">Reference proteome</keyword>
<gene>
    <name evidence="5" type="ORF">N783_21135</name>
</gene>
<name>A0A0A5I381_9BACI</name>
<comment type="caution">
    <text evidence="5">The sequence shown here is derived from an EMBL/GenBank/DDBJ whole genome shotgun (WGS) entry which is preliminary data.</text>
</comment>
<dbReference type="eggNOG" id="COG0741">
    <property type="taxonomic scope" value="Bacteria"/>
</dbReference>
<feature type="domain" description="Transglycosylase SLT" evidence="3">
    <location>
        <begin position="45"/>
        <end position="160"/>
    </location>
</feature>
<dbReference type="STRING" id="1385511.GCA_000425225_02191"/>
<keyword evidence="1 2" id="KW-0732">Signal</keyword>
<dbReference type="Gene3D" id="2.60.40.1220">
    <property type="match status" value="1"/>
</dbReference>
<dbReference type="OrthoDB" id="2690990at2"/>
<evidence type="ECO:0000259" key="3">
    <source>
        <dbReference type="Pfam" id="PF01464"/>
    </source>
</evidence>
<accession>A0A0A5I381</accession>
<organism evidence="5 6">
    <name type="scientific">Pontibacillus marinus BH030004 = DSM 16465</name>
    <dbReference type="NCBI Taxonomy" id="1385511"/>
    <lineage>
        <taxon>Bacteria</taxon>
        <taxon>Bacillati</taxon>
        <taxon>Bacillota</taxon>
        <taxon>Bacilli</taxon>
        <taxon>Bacillales</taxon>
        <taxon>Bacillaceae</taxon>
        <taxon>Pontibacillus</taxon>
    </lineage>
</organism>
<dbReference type="Gene3D" id="1.10.530.10">
    <property type="match status" value="1"/>
</dbReference>
<dbReference type="InterPro" id="IPR014755">
    <property type="entry name" value="Cu-Rt/internalin_Ig-like"/>
</dbReference>
<dbReference type="SUPFAM" id="SSF53955">
    <property type="entry name" value="Lysozyme-like"/>
    <property type="match status" value="1"/>
</dbReference>
<evidence type="ECO:0008006" key="7">
    <source>
        <dbReference type="Google" id="ProtNLM"/>
    </source>
</evidence>
<evidence type="ECO:0000313" key="5">
    <source>
        <dbReference type="EMBL" id="KGX90297.1"/>
    </source>
</evidence>
<protein>
    <recommendedName>
        <fullName evidence="7">Transglycosylase SLT domain-containing protein</fullName>
    </recommendedName>
</protein>
<feature type="signal peptide" evidence="2">
    <location>
        <begin position="1"/>
        <end position="24"/>
    </location>
</feature>
<dbReference type="Proteomes" id="UP000030403">
    <property type="component" value="Unassembled WGS sequence"/>
</dbReference>